<evidence type="ECO:0000313" key="4">
    <source>
        <dbReference type="Proteomes" id="UP001050691"/>
    </source>
</evidence>
<accession>A0AAV5AJI4</accession>
<evidence type="ECO:0000313" key="3">
    <source>
        <dbReference type="EMBL" id="GJJ13294.1"/>
    </source>
</evidence>
<evidence type="ECO:0008006" key="5">
    <source>
        <dbReference type="Google" id="ProtNLM"/>
    </source>
</evidence>
<dbReference type="Pfam" id="PF22041">
    <property type="entry name" value="GST_C_7"/>
    <property type="match status" value="1"/>
</dbReference>
<feature type="domain" description="Glutathione S-transferase UstS-like C-terminal" evidence="2">
    <location>
        <begin position="142"/>
        <end position="280"/>
    </location>
</feature>
<dbReference type="SUPFAM" id="SSF52833">
    <property type="entry name" value="Thioredoxin-like"/>
    <property type="match status" value="1"/>
</dbReference>
<dbReference type="Pfam" id="PF13409">
    <property type="entry name" value="GST_N_2"/>
    <property type="match status" value="1"/>
</dbReference>
<evidence type="ECO:0000259" key="2">
    <source>
        <dbReference type="Pfam" id="PF22041"/>
    </source>
</evidence>
<gene>
    <name evidence="3" type="ORF">Clacol_007546</name>
</gene>
<dbReference type="InterPro" id="IPR054416">
    <property type="entry name" value="GST_UstS-like_C"/>
</dbReference>
<protein>
    <recommendedName>
        <fullName evidence="5">GST N-terminal domain-containing protein</fullName>
    </recommendedName>
</protein>
<organism evidence="3 4">
    <name type="scientific">Clathrus columnatus</name>
    <dbReference type="NCBI Taxonomy" id="1419009"/>
    <lineage>
        <taxon>Eukaryota</taxon>
        <taxon>Fungi</taxon>
        <taxon>Dikarya</taxon>
        <taxon>Basidiomycota</taxon>
        <taxon>Agaricomycotina</taxon>
        <taxon>Agaricomycetes</taxon>
        <taxon>Phallomycetidae</taxon>
        <taxon>Phallales</taxon>
        <taxon>Clathraceae</taxon>
        <taxon>Clathrus</taxon>
    </lineage>
</organism>
<reference evidence="3" key="1">
    <citation type="submission" date="2021-10" db="EMBL/GenBank/DDBJ databases">
        <title>De novo Genome Assembly of Clathrus columnatus (Basidiomycota, Fungi) Using Illumina and Nanopore Sequence Data.</title>
        <authorList>
            <person name="Ogiso-Tanaka E."/>
            <person name="Itagaki H."/>
            <person name="Hosoya T."/>
            <person name="Hosaka K."/>
        </authorList>
    </citation>
    <scope>NUCLEOTIDE SEQUENCE</scope>
    <source>
        <strain evidence="3">MO-923</strain>
    </source>
</reference>
<dbReference type="InterPro" id="IPR036249">
    <property type="entry name" value="Thioredoxin-like_sf"/>
</dbReference>
<evidence type="ECO:0000259" key="1">
    <source>
        <dbReference type="Pfam" id="PF13409"/>
    </source>
</evidence>
<keyword evidence="4" id="KW-1185">Reference proteome</keyword>
<name>A0AAV5AJI4_9AGAM</name>
<sequence>MSTFVEPKITLFDIPSTLKPKSWSGNVWKARFIFKPSSIEIIITNRIILIIERYILNYKQIPYKTVWVPSSEIEKTLLSLGGEGKATSKQIDDPSKPRYTLPAILDETGPEQVLVIDSIHIAEYLDEKYPETKIVMPKKDKALEFAVEALFQTTIAPHIMLPLLPYAQKVQDERCSEYFRKIQEKAFGKKLEEFSPEGPVREAQWDALKKALDTLAGILDKNGPNVDFVRGGVDPTFADFVIAARIRWMKTVAPEEWLNRGIEQWNNNRWGRLLKRFEEWEFPAE</sequence>
<dbReference type="EMBL" id="BPWL01000008">
    <property type="protein sequence ID" value="GJJ13294.1"/>
    <property type="molecule type" value="Genomic_DNA"/>
</dbReference>
<proteinExistence type="predicted"/>
<dbReference type="InterPro" id="IPR004045">
    <property type="entry name" value="Glutathione_S-Trfase_N"/>
</dbReference>
<dbReference type="AlphaFoldDB" id="A0AAV5AJI4"/>
<feature type="domain" description="GST N-terminal" evidence="1">
    <location>
        <begin position="54"/>
        <end position="127"/>
    </location>
</feature>
<comment type="caution">
    <text evidence="3">The sequence shown here is derived from an EMBL/GenBank/DDBJ whole genome shotgun (WGS) entry which is preliminary data.</text>
</comment>
<dbReference type="Proteomes" id="UP001050691">
    <property type="component" value="Unassembled WGS sequence"/>
</dbReference>
<dbReference type="Gene3D" id="1.20.1050.10">
    <property type="match status" value="1"/>
</dbReference>
<dbReference type="Gene3D" id="3.40.30.10">
    <property type="entry name" value="Glutaredoxin"/>
    <property type="match status" value="2"/>
</dbReference>